<dbReference type="Proteomes" id="UP000051931">
    <property type="component" value="Unassembled WGS sequence"/>
</dbReference>
<dbReference type="GO" id="GO:0050660">
    <property type="term" value="F:flavin adenine dinucleotide binding"/>
    <property type="evidence" value="ECO:0007669"/>
    <property type="project" value="InterPro"/>
</dbReference>
<evidence type="ECO:0000259" key="4">
    <source>
        <dbReference type="Pfam" id="PF01012"/>
    </source>
</evidence>
<dbReference type="PATRIC" id="fig|1122152.4.peg.340"/>
<dbReference type="PIRSF" id="PIRSF000089">
    <property type="entry name" value="Electra_flavoP_a"/>
    <property type="match status" value="1"/>
</dbReference>
<keyword evidence="2" id="KW-0274">FAD</keyword>
<dbReference type="Gene3D" id="3.40.50.1220">
    <property type="entry name" value="TPP-binding domain"/>
    <property type="match status" value="1"/>
</dbReference>
<dbReference type="SUPFAM" id="SSF52467">
    <property type="entry name" value="DHS-like NAD/FAD-binding domain"/>
    <property type="match status" value="1"/>
</dbReference>
<dbReference type="Pfam" id="PF01012">
    <property type="entry name" value="ETF"/>
    <property type="match status" value="1"/>
</dbReference>
<dbReference type="InterPro" id="IPR014731">
    <property type="entry name" value="ETF_asu_C"/>
</dbReference>
<comment type="caution">
    <text evidence="5">The sequence shown here is derived from an EMBL/GenBank/DDBJ whole genome shotgun (WGS) entry which is preliminary data.</text>
</comment>
<comment type="cofactor">
    <cofactor evidence="2">
        <name>FAD</name>
        <dbReference type="ChEBI" id="CHEBI:57692"/>
    </cofactor>
    <text evidence="2">Binds 1 FAD per dimer.</text>
</comment>
<dbReference type="SUPFAM" id="SSF52402">
    <property type="entry name" value="Adenine nucleotide alpha hydrolases-like"/>
    <property type="match status" value="1"/>
</dbReference>
<dbReference type="EMBL" id="AZFB01000011">
    <property type="protein sequence ID" value="KRL62250.1"/>
    <property type="molecule type" value="Genomic_DNA"/>
</dbReference>
<evidence type="ECO:0000256" key="1">
    <source>
        <dbReference type="ARBA" id="ARBA00005817"/>
    </source>
</evidence>
<organism evidence="5 6">
    <name type="scientific">Lactobacillus psittaci DSM 15354</name>
    <dbReference type="NCBI Taxonomy" id="1122152"/>
    <lineage>
        <taxon>Bacteria</taxon>
        <taxon>Bacillati</taxon>
        <taxon>Bacillota</taxon>
        <taxon>Bacilli</taxon>
        <taxon>Lactobacillales</taxon>
        <taxon>Lactobacillaceae</taxon>
        <taxon>Lactobacillus</taxon>
    </lineage>
</organism>
<dbReference type="RefSeq" id="WP_051237963.1">
    <property type="nucleotide sequence ID" value="NZ_AUEI01000014.1"/>
</dbReference>
<name>A0A0R1S5W9_9LACO</name>
<dbReference type="Pfam" id="PF00766">
    <property type="entry name" value="ETF_alpha"/>
    <property type="match status" value="1"/>
</dbReference>
<feature type="domain" description="Electron transfer flavoprotein alpha subunit C-terminal" evidence="3">
    <location>
        <begin position="189"/>
        <end position="267"/>
    </location>
</feature>
<comment type="similarity">
    <text evidence="1">Belongs to the ETF alpha-subunit/FixB family.</text>
</comment>
<dbReference type="InterPro" id="IPR014729">
    <property type="entry name" value="Rossmann-like_a/b/a_fold"/>
</dbReference>
<dbReference type="eggNOG" id="COG2025">
    <property type="taxonomic scope" value="Bacteria"/>
</dbReference>
<sequence>MSKAYFIQFEDKDLQEGSNLATLAGISGYFSDLTNIVLSNQSDEIKSKYEQCGVNTQIYTNEAFTLTDLATITKSLGKLFDANKHAIFIFEDSKLGNNLASRLSATLDLPLVCHVTDLTISPNSVTVSRNIAESKAVRISHLKQGGVITASLNGVIPEHATNTVKLTKFNFTSNSKIRYIKKQNSGNDLVYAKTIVSGGKGLQDAEGFKPLNQLAKKLDASVGATKGVTDQGWVDATRMIGVSNLTVKPDVYYAFGISGAVQHTAGMDKSKHIIAVNTDKTAPIFKLADYGIVGDANQVIDRLINLL</sequence>
<proteinExistence type="inferred from homology"/>
<dbReference type="GO" id="GO:0033539">
    <property type="term" value="P:fatty acid beta-oxidation using acyl-CoA dehydrogenase"/>
    <property type="evidence" value="ECO:0007669"/>
    <property type="project" value="TreeGrafter"/>
</dbReference>
<dbReference type="InterPro" id="IPR029035">
    <property type="entry name" value="DHS-like_NAD/FAD-binding_dom"/>
</dbReference>
<dbReference type="InterPro" id="IPR001308">
    <property type="entry name" value="ETF_a/FixB"/>
</dbReference>
<evidence type="ECO:0000313" key="5">
    <source>
        <dbReference type="EMBL" id="KRL62250.1"/>
    </source>
</evidence>
<dbReference type="OrthoDB" id="9770286at2"/>
<accession>A0A0R1S5W9</accession>
<gene>
    <name evidence="5" type="ORF">FC23_GL000335</name>
</gene>
<keyword evidence="6" id="KW-1185">Reference proteome</keyword>
<evidence type="ECO:0000313" key="6">
    <source>
        <dbReference type="Proteomes" id="UP000051931"/>
    </source>
</evidence>
<dbReference type="PANTHER" id="PTHR43153">
    <property type="entry name" value="ELECTRON TRANSFER FLAVOPROTEIN ALPHA"/>
    <property type="match status" value="1"/>
</dbReference>
<dbReference type="STRING" id="1122152.GCA_000425905_01338"/>
<dbReference type="PANTHER" id="PTHR43153:SF1">
    <property type="entry name" value="ELECTRON TRANSFER FLAVOPROTEIN SUBUNIT ALPHA, MITOCHONDRIAL"/>
    <property type="match status" value="1"/>
</dbReference>
<evidence type="ECO:0008006" key="7">
    <source>
        <dbReference type="Google" id="ProtNLM"/>
    </source>
</evidence>
<reference evidence="5 6" key="1">
    <citation type="journal article" date="2015" name="Genome Announc.">
        <title>Expanding the biotechnology potential of lactobacilli through comparative genomics of 213 strains and associated genera.</title>
        <authorList>
            <person name="Sun Z."/>
            <person name="Harris H.M."/>
            <person name="McCann A."/>
            <person name="Guo C."/>
            <person name="Argimon S."/>
            <person name="Zhang W."/>
            <person name="Yang X."/>
            <person name="Jeffery I.B."/>
            <person name="Cooney J.C."/>
            <person name="Kagawa T.F."/>
            <person name="Liu W."/>
            <person name="Song Y."/>
            <person name="Salvetti E."/>
            <person name="Wrobel A."/>
            <person name="Rasinkangas P."/>
            <person name="Parkhill J."/>
            <person name="Rea M.C."/>
            <person name="O'Sullivan O."/>
            <person name="Ritari J."/>
            <person name="Douillard F.P."/>
            <person name="Paul Ross R."/>
            <person name="Yang R."/>
            <person name="Briner A.E."/>
            <person name="Felis G.E."/>
            <person name="de Vos W.M."/>
            <person name="Barrangou R."/>
            <person name="Klaenhammer T.R."/>
            <person name="Caufield P.W."/>
            <person name="Cui Y."/>
            <person name="Zhang H."/>
            <person name="O'Toole P.W."/>
        </authorList>
    </citation>
    <scope>NUCLEOTIDE SEQUENCE [LARGE SCALE GENOMIC DNA]</scope>
    <source>
        <strain evidence="5 6">DSM 15354</strain>
    </source>
</reference>
<dbReference type="Gene3D" id="3.40.50.620">
    <property type="entry name" value="HUPs"/>
    <property type="match status" value="1"/>
</dbReference>
<evidence type="ECO:0000256" key="2">
    <source>
        <dbReference type="PIRSR" id="PIRSR000089-1"/>
    </source>
</evidence>
<keyword evidence="2" id="KW-0285">Flavoprotein</keyword>
<protein>
    <recommendedName>
        <fullName evidence="7">Electron transfer flavoprotein subunit alpha</fullName>
    </recommendedName>
</protein>
<dbReference type="AlphaFoldDB" id="A0A0R1S5W9"/>
<feature type="binding site" evidence="2">
    <location>
        <position position="277"/>
    </location>
    <ligand>
        <name>FAD</name>
        <dbReference type="ChEBI" id="CHEBI:57692"/>
    </ligand>
</feature>
<feature type="domain" description="Electron transfer flavoprotein alpha/beta-subunit N-terminal" evidence="4">
    <location>
        <begin position="59"/>
        <end position="169"/>
    </location>
</feature>
<feature type="binding site" evidence="2">
    <location>
        <begin position="256"/>
        <end position="263"/>
    </location>
    <ligand>
        <name>FAD</name>
        <dbReference type="ChEBI" id="CHEBI:57692"/>
    </ligand>
</feature>
<dbReference type="GO" id="GO:0009055">
    <property type="term" value="F:electron transfer activity"/>
    <property type="evidence" value="ECO:0007669"/>
    <property type="project" value="InterPro"/>
</dbReference>
<dbReference type="InterPro" id="IPR014730">
    <property type="entry name" value="ETF_a/b_N"/>
</dbReference>
<evidence type="ECO:0000259" key="3">
    <source>
        <dbReference type="Pfam" id="PF00766"/>
    </source>
</evidence>